<keyword evidence="3" id="KW-0808">Transferase</keyword>
<proteinExistence type="predicted"/>
<name>C0DBY3_9FIRM</name>
<reference evidence="3 4" key="2">
    <citation type="submission" date="2009-02" db="EMBL/GenBank/DDBJ databases">
        <title>Draft genome sequence of Clostridium asparagiforme (DSM 15981).</title>
        <authorList>
            <person name="Sudarsanam P."/>
            <person name="Ley R."/>
            <person name="Guruge J."/>
            <person name="Turnbaugh P.J."/>
            <person name="Mahowald M."/>
            <person name="Liep D."/>
            <person name="Gordon J."/>
        </authorList>
    </citation>
    <scope>NUCLEOTIDE SEQUENCE [LARGE SCALE GENOMIC DNA]</scope>
    <source>
        <strain evidence="3 4">DSM 15981</strain>
    </source>
</reference>
<dbReference type="InterPro" id="IPR007044">
    <property type="entry name" value="Cyclodeamin/CycHdrlase"/>
</dbReference>
<feature type="coiled-coil region" evidence="1">
    <location>
        <begin position="51"/>
        <end position="78"/>
    </location>
</feature>
<dbReference type="SUPFAM" id="SSF101262">
    <property type="entry name" value="Methenyltetrahydrofolate cyclohydrolase-like"/>
    <property type="match status" value="1"/>
</dbReference>
<sequence>MVEQLTVDKFLSTLSSKEPVPGGGGASALAGALGNALGQMVANLTIGKKRYADVEDEIKGLLARMEDLQKEFVILADRDEEVFAPLAAAYGLPTGTEEEKAHKAAVMEQRLLDASYVPLEVMEKAVEMLGILDVLAVKG</sequence>
<gene>
    <name evidence="3" type="ORF">CLOSTASPAR_06790</name>
</gene>
<dbReference type="GO" id="GO:0016740">
    <property type="term" value="F:transferase activity"/>
    <property type="evidence" value="ECO:0007669"/>
    <property type="project" value="UniProtKB-KW"/>
</dbReference>
<feature type="non-terminal residue" evidence="3">
    <location>
        <position position="139"/>
    </location>
</feature>
<dbReference type="Pfam" id="PF04961">
    <property type="entry name" value="FTCD_C"/>
    <property type="match status" value="1"/>
</dbReference>
<dbReference type="EMBL" id="ACCJ01000579">
    <property type="protein sequence ID" value="EEG51160.1"/>
    <property type="molecule type" value="Genomic_DNA"/>
</dbReference>
<protein>
    <submittedName>
        <fullName evidence="3">Formiminotransferase-cyclodeaminase</fullName>
    </submittedName>
</protein>
<dbReference type="RefSeq" id="WP_007720016.1">
    <property type="nucleotide sequence ID" value="NZ_GG657616.1"/>
</dbReference>
<dbReference type="HOGENOM" id="CLU_088419_1_1_9"/>
<dbReference type="Gene3D" id="1.20.120.680">
    <property type="entry name" value="Formiminotetrahydrofolate cyclodeaminase monomer, up-and-down helical bundle"/>
    <property type="match status" value="1"/>
</dbReference>
<accession>C0DBY3</accession>
<reference evidence="3 4" key="1">
    <citation type="submission" date="2009-01" db="EMBL/GenBank/DDBJ databases">
        <authorList>
            <person name="Fulton L."/>
            <person name="Clifton S."/>
            <person name="Fulton B."/>
            <person name="Xu J."/>
            <person name="Minx P."/>
            <person name="Pepin K.H."/>
            <person name="Johnson M."/>
            <person name="Bhonagiri V."/>
            <person name="Nash W.E."/>
            <person name="Mardis E.R."/>
            <person name="Wilson R.K."/>
        </authorList>
    </citation>
    <scope>NUCLEOTIDE SEQUENCE [LARGE SCALE GENOMIC DNA]</scope>
    <source>
        <strain evidence="3 4">DSM 15981</strain>
    </source>
</reference>
<keyword evidence="1" id="KW-0175">Coiled coil</keyword>
<keyword evidence="4" id="KW-1185">Reference proteome</keyword>
<organism evidence="3 4">
    <name type="scientific">[Clostridium] asparagiforme DSM 15981</name>
    <dbReference type="NCBI Taxonomy" id="518636"/>
    <lineage>
        <taxon>Bacteria</taxon>
        <taxon>Bacillati</taxon>
        <taxon>Bacillota</taxon>
        <taxon>Clostridia</taxon>
        <taxon>Lachnospirales</taxon>
        <taxon>Lachnospiraceae</taxon>
        <taxon>Enterocloster</taxon>
    </lineage>
</organism>
<evidence type="ECO:0000313" key="3">
    <source>
        <dbReference type="EMBL" id="EEG51160.1"/>
    </source>
</evidence>
<dbReference type="InterPro" id="IPR036178">
    <property type="entry name" value="Formintransfe-cycloase-like_sf"/>
</dbReference>
<dbReference type="AlphaFoldDB" id="C0DBY3"/>
<feature type="domain" description="Cyclodeaminase/cyclohydrolase" evidence="2">
    <location>
        <begin position="6"/>
        <end position="139"/>
    </location>
</feature>
<evidence type="ECO:0000259" key="2">
    <source>
        <dbReference type="Pfam" id="PF04961"/>
    </source>
</evidence>
<dbReference type="Proteomes" id="UP000004756">
    <property type="component" value="Unassembled WGS sequence"/>
</dbReference>
<evidence type="ECO:0000313" key="4">
    <source>
        <dbReference type="Proteomes" id="UP000004756"/>
    </source>
</evidence>
<evidence type="ECO:0000256" key="1">
    <source>
        <dbReference type="SAM" id="Coils"/>
    </source>
</evidence>
<comment type="caution">
    <text evidence="3">The sequence shown here is derived from an EMBL/GenBank/DDBJ whole genome shotgun (WGS) entry which is preliminary data.</text>
</comment>